<dbReference type="Proteomes" id="UP000277582">
    <property type="component" value="Unassembled WGS sequence"/>
</dbReference>
<protein>
    <recommendedName>
        <fullName evidence="3">PD(D/E)XK endonuclease domain-containing protein</fullName>
    </recommendedName>
</protein>
<evidence type="ECO:0000313" key="1">
    <source>
        <dbReference type="EMBL" id="RSN77414.1"/>
    </source>
</evidence>
<dbReference type="EMBL" id="RCOS01000036">
    <property type="protein sequence ID" value="RSN77414.1"/>
    <property type="molecule type" value="Genomic_DNA"/>
</dbReference>
<keyword evidence="2" id="KW-1185">Reference proteome</keyword>
<organism evidence="1 2">
    <name type="scientific">Candidatus Methanodesulfokora washburnensis</name>
    <dbReference type="NCBI Taxonomy" id="2478471"/>
    <lineage>
        <taxon>Archaea</taxon>
        <taxon>Thermoproteota</taxon>
        <taxon>Candidatus Korarchaeia</taxon>
        <taxon>Candidatus Korarchaeia incertae sedis</taxon>
        <taxon>Candidatus Methanodesulfokora</taxon>
    </lineage>
</organism>
<dbReference type="RefSeq" id="WP_125670521.1">
    <property type="nucleotide sequence ID" value="NZ_RCOS01000036.1"/>
</dbReference>
<dbReference type="AlphaFoldDB" id="A0A3R9QZM5"/>
<evidence type="ECO:0000313" key="2">
    <source>
        <dbReference type="Proteomes" id="UP000277582"/>
    </source>
</evidence>
<sequence>MKLKKENLSMAGEYAVASEICRRNFYAQVTLGHQKKTDILVYNPDSGKEVGIEVKAKQGKEWPGIRGINDRQALLIFVDFENKKDTERPDFYVLTADDWQDFLKKFVINQPNFKELIDGYIPVWKDGYKGTSVRPQQIAEHKEKWEKLKRLLA</sequence>
<reference evidence="1 2" key="1">
    <citation type="submission" date="2018-10" db="EMBL/GenBank/DDBJ databases">
        <title>Co-occurring genomic capacity for anaerobic methane metabolism and dissimilatory sulfite reduction discovered in the Korarchaeota.</title>
        <authorList>
            <person name="Mckay L.J."/>
            <person name="Dlakic M."/>
            <person name="Fields M.W."/>
            <person name="Delmont T.O."/>
            <person name="Eren A.M."/>
            <person name="Jay Z.J."/>
            <person name="Klingelsmith K.B."/>
            <person name="Rusch D.B."/>
            <person name="Inskeep W.P."/>
        </authorList>
    </citation>
    <scope>NUCLEOTIDE SEQUENCE [LARGE SCALE GENOMIC DNA]</scope>
    <source>
        <strain evidence="1 2">MDKW</strain>
    </source>
</reference>
<comment type="caution">
    <text evidence="1">The sequence shown here is derived from an EMBL/GenBank/DDBJ whole genome shotgun (WGS) entry which is preliminary data.</text>
</comment>
<accession>A0A3R9QZM5</accession>
<evidence type="ECO:0008006" key="3">
    <source>
        <dbReference type="Google" id="ProtNLM"/>
    </source>
</evidence>
<proteinExistence type="predicted"/>
<name>A0A3R9QZM5_9CREN</name>
<gene>
    <name evidence="1" type="ORF">D6D85_02690</name>
</gene>